<evidence type="ECO:0000259" key="1">
    <source>
        <dbReference type="Pfam" id="PF12697"/>
    </source>
</evidence>
<keyword evidence="2" id="KW-0378">Hydrolase</keyword>
<evidence type="ECO:0000313" key="2">
    <source>
        <dbReference type="EMBL" id="GEB32794.1"/>
    </source>
</evidence>
<dbReference type="SUPFAM" id="SSF53474">
    <property type="entry name" value="alpha/beta-Hydrolases"/>
    <property type="match status" value="1"/>
</dbReference>
<proteinExistence type="predicted"/>
<reference evidence="2 3" key="1">
    <citation type="submission" date="2019-06" db="EMBL/GenBank/DDBJ databases">
        <title>Whole genome shotgun sequence of Brevibacillus parabrevis NBRC 12334.</title>
        <authorList>
            <person name="Hosoyama A."/>
            <person name="Uohara A."/>
            <person name="Ohji S."/>
            <person name="Ichikawa N."/>
        </authorList>
    </citation>
    <scope>NUCLEOTIDE SEQUENCE [LARGE SCALE GENOMIC DNA]</scope>
    <source>
        <strain evidence="2 3">NBRC 12334</strain>
    </source>
</reference>
<accession>A0A4Y3PH62</accession>
<dbReference type="Gene3D" id="3.40.50.1820">
    <property type="entry name" value="alpha/beta hydrolase"/>
    <property type="match status" value="1"/>
</dbReference>
<dbReference type="EMBL" id="BJMH01000009">
    <property type="protein sequence ID" value="GEB32794.1"/>
    <property type="molecule type" value="Genomic_DNA"/>
</dbReference>
<organism evidence="2 3">
    <name type="scientific">Brevibacillus parabrevis</name>
    <dbReference type="NCBI Taxonomy" id="54914"/>
    <lineage>
        <taxon>Bacteria</taxon>
        <taxon>Bacillati</taxon>
        <taxon>Bacillota</taxon>
        <taxon>Bacilli</taxon>
        <taxon>Bacillales</taxon>
        <taxon>Paenibacillaceae</taxon>
        <taxon>Brevibacillus</taxon>
    </lineage>
</organism>
<dbReference type="InterPro" id="IPR000073">
    <property type="entry name" value="AB_hydrolase_1"/>
</dbReference>
<dbReference type="PANTHER" id="PTHR43798">
    <property type="entry name" value="MONOACYLGLYCEROL LIPASE"/>
    <property type="match status" value="1"/>
</dbReference>
<dbReference type="InterPro" id="IPR050266">
    <property type="entry name" value="AB_hydrolase_sf"/>
</dbReference>
<gene>
    <name evidence="2" type="ORF">BPA01_23740</name>
</gene>
<evidence type="ECO:0000313" key="3">
    <source>
        <dbReference type="Proteomes" id="UP000316882"/>
    </source>
</evidence>
<comment type="caution">
    <text evidence="2">The sequence shown here is derived from an EMBL/GenBank/DDBJ whole genome shotgun (WGS) entry which is preliminary data.</text>
</comment>
<dbReference type="Proteomes" id="UP000316882">
    <property type="component" value="Unassembled WGS sequence"/>
</dbReference>
<protein>
    <submittedName>
        <fullName evidence="2">Alpha/beta hydrolase</fullName>
    </submittedName>
</protein>
<sequence length="249" mass="27416">MAIEIKNIRTSKGMLQYNISGDGSPKLVLINGGSGPIEGWMRVLPALSAESSVFSYNRLGVSGSDKPQEPQDGVTIVETLREALAAAGWEPPFLLVGHSLGGLYANLYARRYPAEVSGMVLIEASHPKDLLLGDYQTSAVKAINRLLALFDSWSAHKKFSEVHFVQQTVAQLNDHAAFPDIPLYVITGGKENRMMPEAARRKRWENQRELLALSPQSQHVVAKNSGHFPQFTEPQLVIETILACAKQIR</sequence>
<dbReference type="Pfam" id="PF12697">
    <property type="entry name" value="Abhydrolase_6"/>
    <property type="match status" value="1"/>
</dbReference>
<name>A0A4Y3PH62_BREPA</name>
<dbReference type="RefSeq" id="WP_229049902.1">
    <property type="nucleotide sequence ID" value="NZ_BJMH01000009.1"/>
</dbReference>
<keyword evidence="3" id="KW-1185">Reference proteome</keyword>
<feature type="domain" description="AB hydrolase-1" evidence="1">
    <location>
        <begin position="27"/>
        <end position="239"/>
    </location>
</feature>
<dbReference type="STRING" id="54914.AV540_05635"/>
<dbReference type="InterPro" id="IPR029058">
    <property type="entry name" value="AB_hydrolase_fold"/>
</dbReference>
<dbReference type="AlphaFoldDB" id="A0A4Y3PH62"/>
<dbReference type="PANTHER" id="PTHR43798:SF33">
    <property type="entry name" value="HYDROLASE, PUTATIVE (AFU_ORTHOLOGUE AFUA_2G14860)-RELATED"/>
    <property type="match status" value="1"/>
</dbReference>
<dbReference type="GO" id="GO:0016020">
    <property type="term" value="C:membrane"/>
    <property type="evidence" value="ECO:0007669"/>
    <property type="project" value="TreeGrafter"/>
</dbReference>
<dbReference type="GO" id="GO:0016787">
    <property type="term" value="F:hydrolase activity"/>
    <property type="evidence" value="ECO:0007669"/>
    <property type="project" value="UniProtKB-KW"/>
</dbReference>